<dbReference type="Pfam" id="PF08208">
    <property type="entry name" value="RNA_polI_A34"/>
    <property type="match status" value="1"/>
</dbReference>
<feature type="region of interest" description="Disordered" evidence="1">
    <location>
        <begin position="174"/>
        <end position="210"/>
    </location>
</feature>
<reference evidence="2 3" key="1">
    <citation type="journal article" date="2011" name="Proc. Natl. Acad. Sci. U.S.A.">
        <title>Evolutionary erosion of yeast sex chromosomes by mating-type switching accidents.</title>
        <authorList>
            <person name="Gordon J.L."/>
            <person name="Armisen D."/>
            <person name="Proux-Wera E."/>
            <person name="Oheigeartaigh S.S."/>
            <person name="Byrne K.P."/>
            <person name="Wolfe K.H."/>
        </authorList>
    </citation>
    <scope>NUCLEOTIDE SEQUENCE [LARGE SCALE GENOMIC DNA]</scope>
    <source>
        <strain evidence="3">ATCC 22294 / BCRC 22015 / CBS 2517 / CECT 1963 / NBRC 1671 / NRRL Y-8276</strain>
    </source>
</reference>
<dbReference type="Proteomes" id="UP000005220">
    <property type="component" value="Chromosome 7"/>
</dbReference>
<dbReference type="FunCoup" id="H2AXJ2">
    <property type="interactions" value="270"/>
</dbReference>
<dbReference type="InParanoid" id="H2AXJ2"/>
<evidence type="ECO:0000256" key="1">
    <source>
        <dbReference type="SAM" id="MobiDB-lite"/>
    </source>
</evidence>
<accession>H2AXJ2</accession>
<dbReference type="eggNOG" id="ENOG502S2EI">
    <property type="taxonomic scope" value="Eukaryota"/>
</dbReference>
<dbReference type="InterPro" id="IPR013240">
    <property type="entry name" value="DNA-dir_RNA_pol1_su_RPA34"/>
</dbReference>
<evidence type="ECO:0008006" key="4">
    <source>
        <dbReference type="Google" id="ProtNLM"/>
    </source>
</evidence>
<dbReference type="KEGG" id="kaf:KAFR_0G00590"/>
<organism evidence="2 3">
    <name type="scientific">Kazachstania africana (strain ATCC 22294 / BCRC 22015 / CBS 2517 / CECT 1963 / NBRC 1671 / NRRL Y-8276)</name>
    <name type="common">Yeast</name>
    <name type="synonym">Kluyveromyces africanus</name>
    <dbReference type="NCBI Taxonomy" id="1071382"/>
    <lineage>
        <taxon>Eukaryota</taxon>
        <taxon>Fungi</taxon>
        <taxon>Dikarya</taxon>
        <taxon>Ascomycota</taxon>
        <taxon>Saccharomycotina</taxon>
        <taxon>Saccharomycetes</taxon>
        <taxon>Saccharomycetales</taxon>
        <taxon>Saccharomycetaceae</taxon>
        <taxon>Kazachstania</taxon>
    </lineage>
</organism>
<proteinExistence type="predicted"/>
<sequence>MSRLSKEYVSDSDVESDDNGQVFVAPADYKKCKHLKKFPVDRLKDLRKSNSEIWLINFPASLDISKLKTLPVTDNGSTSVKVSESLYEIEQNAKDAVENLSVLIPDDDRESLVVLNNKKDANVKFDKVFTISESKDIPDVDVEKLKVSRKDVPQVDGLIMRHFATGYDAKDFDVTENVSTETKSSKKRHHHDTDDSPKKKKKDKKKKDKK</sequence>
<dbReference type="OrthoDB" id="4089784at2759"/>
<dbReference type="GO" id="GO:0006362">
    <property type="term" value="P:transcription elongation by RNA polymerase I"/>
    <property type="evidence" value="ECO:0007669"/>
    <property type="project" value="EnsemblFungi"/>
</dbReference>
<dbReference type="EMBL" id="HE650827">
    <property type="protein sequence ID" value="CCF59092.1"/>
    <property type="molecule type" value="Genomic_DNA"/>
</dbReference>
<name>H2AXJ2_KAZAF</name>
<dbReference type="GO" id="GO:0006363">
    <property type="term" value="P:termination of RNA polymerase I transcription"/>
    <property type="evidence" value="ECO:0007669"/>
    <property type="project" value="EnsemblFungi"/>
</dbReference>
<dbReference type="GO" id="GO:0006361">
    <property type="term" value="P:transcription initiation at RNA polymerase I promoter"/>
    <property type="evidence" value="ECO:0007669"/>
    <property type="project" value="EnsemblFungi"/>
</dbReference>
<dbReference type="AlphaFoldDB" id="H2AXJ2"/>
<protein>
    <recommendedName>
        <fullName evidence="4">DNA-directed RNA polymerase I subunit RPA34</fullName>
    </recommendedName>
</protein>
<evidence type="ECO:0000313" key="3">
    <source>
        <dbReference type="Proteomes" id="UP000005220"/>
    </source>
</evidence>
<dbReference type="HOGENOM" id="CLU_090034_0_0_1"/>
<dbReference type="GO" id="GO:0005736">
    <property type="term" value="C:RNA polymerase I complex"/>
    <property type="evidence" value="ECO:0007669"/>
    <property type="project" value="EnsemblFungi"/>
</dbReference>
<dbReference type="GO" id="GO:0003899">
    <property type="term" value="F:DNA-directed RNA polymerase activity"/>
    <property type="evidence" value="ECO:0007669"/>
    <property type="project" value="EnsemblFungi"/>
</dbReference>
<dbReference type="PANTHER" id="PTHR28155:SF1">
    <property type="entry name" value="DNA-DIRECTED RNA POLYMERASE I SUBUNIT RPA34.5-DOMAIN-CONTAINING PROTEIN"/>
    <property type="match status" value="1"/>
</dbReference>
<keyword evidence="3" id="KW-1185">Reference proteome</keyword>
<gene>
    <name evidence="2" type="primary">KAFR0G00590</name>
    <name evidence="2" type="ORF">KAFR_0G00590</name>
</gene>
<evidence type="ECO:0000313" key="2">
    <source>
        <dbReference type="EMBL" id="CCF59092.1"/>
    </source>
</evidence>
<dbReference type="GeneID" id="13884583"/>
<dbReference type="STRING" id="1071382.H2AXJ2"/>
<dbReference type="RefSeq" id="XP_003958227.1">
    <property type="nucleotide sequence ID" value="XM_003958178.1"/>
</dbReference>
<feature type="compositionally biased region" description="Basic residues" evidence="1">
    <location>
        <begin position="198"/>
        <end position="210"/>
    </location>
</feature>
<dbReference type="PANTHER" id="PTHR28155">
    <property type="entry name" value="ACR243WP"/>
    <property type="match status" value="1"/>
</dbReference>
<dbReference type="InterPro" id="IPR053263">
    <property type="entry name" value="Euk_RPA34_RNAP_subunit"/>
</dbReference>
<dbReference type="Gene3D" id="6.20.250.70">
    <property type="match status" value="1"/>
</dbReference>